<dbReference type="SUPFAM" id="SSF54593">
    <property type="entry name" value="Glyoxalase/Bleomycin resistance protein/Dihydroxybiphenyl dioxygenase"/>
    <property type="match status" value="1"/>
</dbReference>
<dbReference type="Proteomes" id="UP000617145">
    <property type="component" value="Unassembled WGS sequence"/>
</dbReference>
<dbReference type="Gene3D" id="3.10.180.10">
    <property type="entry name" value="2,3-Dihydroxybiphenyl 1,2-Dioxygenase, domain 1"/>
    <property type="match status" value="1"/>
</dbReference>
<protein>
    <recommendedName>
        <fullName evidence="1">Glyoxalase-like domain-containing protein</fullName>
    </recommendedName>
</protein>
<reference evidence="2" key="2">
    <citation type="submission" date="2020-09" db="EMBL/GenBank/DDBJ databases">
        <authorList>
            <person name="Sun Q."/>
            <person name="Zhou Y."/>
        </authorList>
    </citation>
    <scope>NUCLEOTIDE SEQUENCE</scope>
    <source>
        <strain evidence="2">CGMCC 1.15762</strain>
    </source>
</reference>
<keyword evidence="3" id="KW-1185">Reference proteome</keyword>
<reference evidence="2" key="1">
    <citation type="journal article" date="2014" name="Int. J. Syst. Evol. Microbiol.">
        <title>Complete genome sequence of Corynebacterium casei LMG S-19264T (=DSM 44701T), isolated from a smear-ripened cheese.</title>
        <authorList>
            <consortium name="US DOE Joint Genome Institute (JGI-PGF)"/>
            <person name="Walter F."/>
            <person name="Albersmeier A."/>
            <person name="Kalinowski J."/>
            <person name="Ruckert C."/>
        </authorList>
    </citation>
    <scope>NUCLEOTIDE SEQUENCE</scope>
    <source>
        <strain evidence="2">CGMCC 1.15762</strain>
    </source>
</reference>
<comment type="caution">
    <text evidence="2">The sequence shown here is derived from an EMBL/GenBank/DDBJ whole genome shotgun (WGS) entry which is preliminary data.</text>
</comment>
<dbReference type="Pfam" id="PF13468">
    <property type="entry name" value="Glyoxalase_3"/>
    <property type="match status" value="1"/>
</dbReference>
<accession>A0A8J2ZNK4</accession>
<organism evidence="2 3">
    <name type="scientific">Salipiger pallidus</name>
    <dbReference type="NCBI Taxonomy" id="1775170"/>
    <lineage>
        <taxon>Bacteria</taxon>
        <taxon>Pseudomonadati</taxon>
        <taxon>Pseudomonadota</taxon>
        <taxon>Alphaproteobacteria</taxon>
        <taxon>Rhodobacterales</taxon>
        <taxon>Roseobacteraceae</taxon>
        <taxon>Salipiger</taxon>
    </lineage>
</organism>
<evidence type="ECO:0000259" key="1">
    <source>
        <dbReference type="Pfam" id="PF13468"/>
    </source>
</evidence>
<dbReference type="AlphaFoldDB" id="A0A8J2ZNK4"/>
<evidence type="ECO:0000313" key="3">
    <source>
        <dbReference type="Proteomes" id="UP000617145"/>
    </source>
</evidence>
<gene>
    <name evidence="2" type="ORF">GCM10011415_38780</name>
</gene>
<name>A0A8J2ZNK4_9RHOB</name>
<dbReference type="EMBL" id="BMJV01000010">
    <property type="protein sequence ID" value="GGG84877.1"/>
    <property type="molecule type" value="Genomic_DNA"/>
</dbReference>
<evidence type="ECO:0000313" key="2">
    <source>
        <dbReference type="EMBL" id="GGG84877.1"/>
    </source>
</evidence>
<sequence>MDGLSPNRPGPGEITLDHTGHFVADPGAAEQRLRSLGFTVTPRSVQVRPDPKTGISGPTGTGNICVMLEEGYLEILFHTADTDIGREFSAALSRRAGLHLVAFGVADAETRHAELEASGLPMRPLVRFSRKVGTLDARFTVARVAAGEMPEGRVQTLTHHDVAAMWQPQWTRHDNGAMALRSLILSSPDPVGTARRFEAIIGRSASPRGDGLQLSLDVGTLEILPEAQATALLGEAVAPGVSCLAGLRIAVADPGRFIGLPGARKVGTAVALPFGAALGPGAFLFEPARS</sequence>
<dbReference type="InterPro" id="IPR025870">
    <property type="entry name" value="Glyoxalase-like_dom"/>
</dbReference>
<feature type="domain" description="Glyoxalase-like" evidence="1">
    <location>
        <begin position="16"/>
        <end position="199"/>
    </location>
</feature>
<proteinExistence type="predicted"/>
<dbReference type="InterPro" id="IPR029068">
    <property type="entry name" value="Glyas_Bleomycin-R_OHBP_Dase"/>
</dbReference>
<dbReference type="RefSeq" id="WP_188791942.1">
    <property type="nucleotide sequence ID" value="NZ_BMJV01000010.1"/>
</dbReference>